<evidence type="ECO:0000259" key="5">
    <source>
        <dbReference type="Pfam" id="PF02777"/>
    </source>
</evidence>
<comment type="similarity">
    <text evidence="1">Belongs to the iron/manganese superoxide dismutase family.</text>
</comment>
<sequence length="209" mass="23919">MHKKLQPKPLPPKTLTLKGISPRTIQEHYKLYQGYVNKANETREKLRALDVSKGNATYSDVRALKRGESYALDGVKLHELYFEQLTGAGGAPSGDLQKDILKTWGSYERFAAELKGAGLSARGWAILAYDTDQKELFIYITDDQHDGHVVQAIPLLPMDVFEHAYYIDYGTKRDDYIQTFLNNIDWSIINKRFARARRETSRFAIFGTR</sequence>
<dbReference type="PANTHER" id="PTHR11404:SF6">
    <property type="entry name" value="SUPEROXIDE DISMUTASE [MN], MITOCHONDRIAL"/>
    <property type="match status" value="1"/>
</dbReference>
<evidence type="ECO:0000313" key="7">
    <source>
        <dbReference type="Proteomes" id="UP001597343"/>
    </source>
</evidence>
<dbReference type="InterPro" id="IPR036324">
    <property type="entry name" value="Mn/Fe_SOD_N_sf"/>
</dbReference>
<dbReference type="Proteomes" id="UP001597343">
    <property type="component" value="Unassembled WGS sequence"/>
</dbReference>
<protein>
    <recommendedName>
        <fullName evidence="2">superoxide dismutase</fullName>
        <ecNumber evidence="2">1.15.1.1</ecNumber>
    </recommendedName>
</protein>
<feature type="domain" description="Manganese/iron superoxide dismutase C-terminal" evidence="5">
    <location>
        <begin position="92"/>
        <end position="192"/>
    </location>
</feature>
<dbReference type="PIRSF" id="PIRSF000349">
    <property type="entry name" value="SODismutase"/>
    <property type="match status" value="1"/>
</dbReference>
<dbReference type="Pfam" id="PF02777">
    <property type="entry name" value="Sod_Fe_C"/>
    <property type="match status" value="1"/>
</dbReference>
<dbReference type="InterPro" id="IPR036314">
    <property type="entry name" value="SOD_C_sf"/>
</dbReference>
<dbReference type="PANTHER" id="PTHR11404">
    <property type="entry name" value="SUPEROXIDE DISMUTASE 2"/>
    <property type="match status" value="1"/>
</dbReference>
<dbReference type="Gene3D" id="1.10.287.990">
    <property type="entry name" value="Fe,Mn superoxide dismutase (SOD) domain"/>
    <property type="match status" value="1"/>
</dbReference>
<evidence type="ECO:0000256" key="2">
    <source>
        <dbReference type="ARBA" id="ARBA00012682"/>
    </source>
</evidence>
<keyword evidence="7" id="KW-1185">Reference proteome</keyword>
<evidence type="ECO:0000256" key="3">
    <source>
        <dbReference type="ARBA" id="ARBA00022723"/>
    </source>
</evidence>
<name>A0ABW5A1K8_9BACL</name>
<dbReference type="InterPro" id="IPR050265">
    <property type="entry name" value="Fe/Mn_Superoxide_Dismutase"/>
</dbReference>
<comment type="caution">
    <text evidence="6">The sequence shown here is derived from an EMBL/GenBank/DDBJ whole genome shotgun (WGS) entry which is preliminary data.</text>
</comment>
<keyword evidence="3" id="KW-0479">Metal-binding</keyword>
<dbReference type="RefSeq" id="WP_386048994.1">
    <property type="nucleotide sequence ID" value="NZ_JBHUIO010000011.1"/>
</dbReference>
<dbReference type="SUPFAM" id="SSF46609">
    <property type="entry name" value="Fe,Mn superoxide dismutase (SOD), N-terminal domain"/>
    <property type="match status" value="1"/>
</dbReference>
<organism evidence="6 7">
    <name type="scientific">Tumebacillus lipolyticus</name>
    <dbReference type="NCBI Taxonomy" id="1280370"/>
    <lineage>
        <taxon>Bacteria</taxon>
        <taxon>Bacillati</taxon>
        <taxon>Bacillota</taxon>
        <taxon>Bacilli</taxon>
        <taxon>Bacillales</taxon>
        <taxon>Alicyclobacillaceae</taxon>
        <taxon>Tumebacillus</taxon>
    </lineage>
</organism>
<dbReference type="PROSITE" id="PS00088">
    <property type="entry name" value="SOD_MN"/>
    <property type="match status" value="1"/>
</dbReference>
<dbReference type="Gene3D" id="3.55.40.20">
    <property type="entry name" value="Iron/manganese superoxide dismutase, C-terminal domain"/>
    <property type="match status" value="1"/>
</dbReference>
<evidence type="ECO:0000256" key="1">
    <source>
        <dbReference type="ARBA" id="ARBA00008714"/>
    </source>
</evidence>
<dbReference type="EC" id="1.15.1.1" evidence="2"/>
<dbReference type="InterPro" id="IPR001189">
    <property type="entry name" value="Mn/Fe_SOD"/>
</dbReference>
<dbReference type="SUPFAM" id="SSF54719">
    <property type="entry name" value="Fe,Mn superoxide dismutase (SOD), C-terminal domain"/>
    <property type="match status" value="1"/>
</dbReference>
<dbReference type="InterPro" id="IPR019832">
    <property type="entry name" value="Mn/Fe_SOD_C"/>
</dbReference>
<evidence type="ECO:0000256" key="4">
    <source>
        <dbReference type="ARBA" id="ARBA00023002"/>
    </source>
</evidence>
<proteinExistence type="inferred from homology"/>
<accession>A0ABW5A1K8</accession>
<dbReference type="GO" id="GO:0004784">
    <property type="term" value="F:superoxide dismutase activity"/>
    <property type="evidence" value="ECO:0007669"/>
    <property type="project" value="UniProtKB-EC"/>
</dbReference>
<dbReference type="EMBL" id="JBHUIO010000011">
    <property type="protein sequence ID" value="MFD2171844.1"/>
    <property type="molecule type" value="Genomic_DNA"/>
</dbReference>
<evidence type="ECO:0000313" key="6">
    <source>
        <dbReference type="EMBL" id="MFD2171844.1"/>
    </source>
</evidence>
<dbReference type="InterPro" id="IPR019833">
    <property type="entry name" value="Mn/Fe_SOD_BS"/>
</dbReference>
<reference evidence="7" key="1">
    <citation type="journal article" date="2019" name="Int. J. Syst. Evol. Microbiol.">
        <title>The Global Catalogue of Microorganisms (GCM) 10K type strain sequencing project: providing services to taxonomists for standard genome sequencing and annotation.</title>
        <authorList>
            <consortium name="The Broad Institute Genomics Platform"/>
            <consortium name="The Broad Institute Genome Sequencing Center for Infectious Disease"/>
            <person name="Wu L."/>
            <person name="Ma J."/>
        </authorList>
    </citation>
    <scope>NUCLEOTIDE SEQUENCE [LARGE SCALE GENOMIC DNA]</scope>
    <source>
        <strain evidence="7">CGMCC 1.13574</strain>
    </source>
</reference>
<gene>
    <name evidence="6" type="ORF">ACFSOY_17920</name>
</gene>
<keyword evidence="4 6" id="KW-0560">Oxidoreductase</keyword>